<keyword evidence="1" id="KW-0472">Membrane</keyword>
<keyword evidence="1" id="KW-0812">Transmembrane</keyword>
<protein>
    <submittedName>
        <fullName evidence="2">Uncharacterized protein</fullName>
    </submittedName>
</protein>
<keyword evidence="1" id="KW-1133">Transmembrane helix</keyword>
<organism evidence="2">
    <name type="scientific">Anguilla anguilla</name>
    <name type="common">European freshwater eel</name>
    <name type="synonym">Muraena anguilla</name>
    <dbReference type="NCBI Taxonomy" id="7936"/>
    <lineage>
        <taxon>Eukaryota</taxon>
        <taxon>Metazoa</taxon>
        <taxon>Chordata</taxon>
        <taxon>Craniata</taxon>
        <taxon>Vertebrata</taxon>
        <taxon>Euteleostomi</taxon>
        <taxon>Actinopterygii</taxon>
        <taxon>Neopterygii</taxon>
        <taxon>Teleostei</taxon>
        <taxon>Anguilliformes</taxon>
        <taxon>Anguillidae</taxon>
        <taxon>Anguilla</taxon>
    </lineage>
</organism>
<feature type="transmembrane region" description="Helical" evidence="1">
    <location>
        <begin position="28"/>
        <end position="49"/>
    </location>
</feature>
<reference evidence="2" key="2">
    <citation type="journal article" date="2015" name="Fish Shellfish Immunol.">
        <title>Early steps in the European eel (Anguilla anguilla)-Vibrio vulnificus interaction in the gills: Role of the RtxA13 toxin.</title>
        <authorList>
            <person name="Callol A."/>
            <person name="Pajuelo D."/>
            <person name="Ebbesson L."/>
            <person name="Teles M."/>
            <person name="MacKenzie S."/>
            <person name="Amaro C."/>
        </authorList>
    </citation>
    <scope>NUCLEOTIDE SEQUENCE</scope>
</reference>
<dbReference type="EMBL" id="GBXM01090359">
    <property type="protein sequence ID" value="JAH18218.1"/>
    <property type="molecule type" value="Transcribed_RNA"/>
</dbReference>
<evidence type="ECO:0000313" key="2">
    <source>
        <dbReference type="EMBL" id="JAH18218.1"/>
    </source>
</evidence>
<evidence type="ECO:0000256" key="1">
    <source>
        <dbReference type="SAM" id="Phobius"/>
    </source>
</evidence>
<name>A0A0E9QQ00_ANGAN</name>
<accession>A0A0E9QQ00</accession>
<dbReference type="AlphaFoldDB" id="A0A0E9QQ00"/>
<sequence length="72" mass="8273">MHTKSKISFAIVYAQYTSVQRYTFGPTFIQQGSPALVIESLVACLVFIFNRQPIYTQKHQGRRVNCASNRFN</sequence>
<proteinExistence type="predicted"/>
<reference evidence="2" key="1">
    <citation type="submission" date="2014-11" db="EMBL/GenBank/DDBJ databases">
        <authorList>
            <person name="Amaro Gonzalez C."/>
        </authorList>
    </citation>
    <scope>NUCLEOTIDE SEQUENCE</scope>
</reference>